<dbReference type="PANTHER" id="PTHR30037:SF4">
    <property type="entry name" value="DNA-3-METHYLADENINE GLYCOSYLASE I"/>
    <property type="match status" value="1"/>
</dbReference>
<reference evidence="2 3" key="1">
    <citation type="submission" date="2011-01" db="EMBL/GenBank/DDBJ databases">
        <authorList>
            <person name="Muzny D."/>
            <person name="Qin X."/>
            <person name="Deng J."/>
            <person name="Jiang H."/>
            <person name="Liu Y."/>
            <person name="Qu J."/>
            <person name="Song X.-Z."/>
            <person name="Zhang L."/>
            <person name="Thornton R."/>
            <person name="Coyle M."/>
            <person name="Francisco L."/>
            <person name="Jackson L."/>
            <person name="Javaid M."/>
            <person name="Korchina V."/>
            <person name="Kovar C."/>
            <person name="Mata R."/>
            <person name="Mathew T."/>
            <person name="Ngo R."/>
            <person name="Nguyen L."/>
            <person name="Nguyen N."/>
            <person name="Okwuonu G."/>
            <person name="Ongeri F."/>
            <person name="Pham C."/>
            <person name="Simmons D."/>
            <person name="Wilczek-Boney K."/>
            <person name="Hale W."/>
            <person name="Jakkamsetti A."/>
            <person name="Pham P."/>
            <person name="Ruth R."/>
            <person name="San Lucas F."/>
            <person name="Warren J."/>
            <person name="Zhang J."/>
            <person name="Zhao Z."/>
            <person name="Zhou C."/>
            <person name="Zhu D."/>
            <person name="Lee S."/>
            <person name="Bess C."/>
            <person name="Blankenburg K."/>
            <person name="Forbes L."/>
            <person name="Fu Q."/>
            <person name="Gubbala S."/>
            <person name="Hirani K."/>
            <person name="Jayaseelan J.C."/>
            <person name="Lara F."/>
            <person name="Munidasa M."/>
            <person name="Palculict T."/>
            <person name="Patil S."/>
            <person name="Pu L.-L."/>
            <person name="Saada N."/>
            <person name="Tang L."/>
            <person name="Weissenberger G."/>
            <person name="Zhu Y."/>
            <person name="Hemphill L."/>
            <person name="Shang Y."/>
            <person name="Youmans B."/>
            <person name="Ayvaz T."/>
            <person name="Ross M."/>
            <person name="Santibanez J."/>
            <person name="Aqrawi P."/>
            <person name="Gross S."/>
            <person name="Joshi V."/>
            <person name="Fowler G."/>
            <person name="Nazareth L."/>
            <person name="Reid J."/>
            <person name="Worley K."/>
            <person name="Petrosino J."/>
            <person name="Highlander S."/>
            <person name="Gibbs R."/>
        </authorList>
    </citation>
    <scope>NUCLEOTIDE SEQUENCE [LARGE SCALE GENOMIC DNA]</scope>
    <source>
        <strain evidence="2 3">ATCC 12755</strain>
    </source>
</reference>
<keyword evidence="1" id="KW-0479">Metal-binding</keyword>
<dbReference type="GO" id="GO:0046872">
    <property type="term" value="F:metal ion binding"/>
    <property type="evidence" value="ECO:0007669"/>
    <property type="project" value="UniProtKB-KW"/>
</dbReference>
<dbReference type="AlphaFoldDB" id="F0ENX2"/>
<feature type="binding site" evidence="1">
    <location>
        <position position="178"/>
    </location>
    <ligand>
        <name>Zn(2+)</name>
        <dbReference type="ChEBI" id="CHEBI:29105"/>
    </ligand>
</feature>
<feature type="binding site" evidence="1">
    <location>
        <position position="7"/>
    </location>
    <ligand>
        <name>Zn(2+)</name>
        <dbReference type="ChEBI" id="CHEBI:29105"/>
    </ligand>
</feature>
<evidence type="ECO:0000313" key="3">
    <source>
        <dbReference type="Proteomes" id="UP000004835"/>
    </source>
</evidence>
<proteinExistence type="predicted"/>
<keyword evidence="2" id="KW-0326">Glycosidase</keyword>
<dbReference type="GO" id="GO:0006284">
    <property type="term" value="P:base-excision repair"/>
    <property type="evidence" value="ECO:0007669"/>
    <property type="project" value="InterPro"/>
</dbReference>
<sequence length="195" mass="22767">MRTMERCEWANSTPAMQEYHDTVWGKPEYEDQQLFRKLVLDMNQAGLSWQTILNKMANFDAAYDQFNIIKVANYTEEKVEELMMNPGIIRNRRKIEAAIINAQEVLKIQQEYGSFSAFLWRYVNHEPVINEFQQQSDVPTHSEISDQLAKDLKKRGFKFVGTTTIYAFMEAVGMVNDHLVTCVCRRSEAIVKIKE</sequence>
<dbReference type="PANTHER" id="PTHR30037">
    <property type="entry name" value="DNA-3-METHYLADENINE GLYCOSYLASE 1"/>
    <property type="match status" value="1"/>
</dbReference>
<dbReference type="EC" id="3.2.2.20" evidence="2"/>
<dbReference type="HOGENOM" id="CLU_083758_1_0_9"/>
<protein>
    <submittedName>
        <fullName evidence="2">DNA-3-methyladenine glycosylase I</fullName>
        <ecNumber evidence="2">3.2.2.20</ecNumber>
    </submittedName>
</protein>
<dbReference type="InterPro" id="IPR011257">
    <property type="entry name" value="DNA_glycosylase"/>
</dbReference>
<comment type="caution">
    <text evidence="2">The sequence shown here is derived from an EMBL/GenBank/DDBJ whole genome shotgun (WGS) entry which is preliminary data.</text>
</comment>
<name>F0ENX2_ENTCA</name>
<dbReference type="Proteomes" id="UP000004835">
    <property type="component" value="Unassembled WGS sequence"/>
</dbReference>
<dbReference type="GO" id="GO:0008725">
    <property type="term" value="F:DNA-3-methyladenine glycosylase activity"/>
    <property type="evidence" value="ECO:0007669"/>
    <property type="project" value="UniProtKB-EC"/>
</dbReference>
<accession>F0ENX2</accession>
<dbReference type="SUPFAM" id="SSF48150">
    <property type="entry name" value="DNA-glycosylase"/>
    <property type="match status" value="1"/>
</dbReference>
<evidence type="ECO:0000313" key="2">
    <source>
        <dbReference type="EMBL" id="EGC67997.1"/>
    </source>
</evidence>
<dbReference type="Pfam" id="PF03352">
    <property type="entry name" value="Adenine_glyco"/>
    <property type="match status" value="1"/>
</dbReference>
<keyword evidence="1" id="KW-0862">Zinc</keyword>
<evidence type="ECO:0000256" key="1">
    <source>
        <dbReference type="PIRSR" id="PIRSR605019-1"/>
    </source>
</evidence>
<feature type="binding site" evidence="1">
    <location>
        <position position="20"/>
    </location>
    <ligand>
        <name>Zn(2+)</name>
        <dbReference type="ChEBI" id="CHEBI:29105"/>
    </ligand>
</feature>
<feature type="binding site" evidence="1">
    <location>
        <position position="182"/>
    </location>
    <ligand>
        <name>Zn(2+)</name>
        <dbReference type="ChEBI" id="CHEBI:29105"/>
    </ligand>
</feature>
<dbReference type="InterPro" id="IPR005019">
    <property type="entry name" value="Adenine_glyco"/>
</dbReference>
<gene>
    <name evidence="2" type="primary">tag</name>
    <name evidence="2" type="ORF">HMPREF9087_3114</name>
</gene>
<organism evidence="2 3">
    <name type="scientific">Enterococcus casseliflavus ATCC 12755</name>
    <dbReference type="NCBI Taxonomy" id="888066"/>
    <lineage>
        <taxon>Bacteria</taxon>
        <taxon>Bacillati</taxon>
        <taxon>Bacillota</taxon>
        <taxon>Bacilli</taxon>
        <taxon>Lactobacillales</taxon>
        <taxon>Enterococcaceae</taxon>
        <taxon>Enterococcus</taxon>
    </lineage>
</organism>
<dbReference type="EMBL" id="AEWT01000031">
    <property type="protein sequence ID" value="EGC67997.1"/>
    <property type="molecule type" value="Genomic_DNA"/>
</dbReference>
<dbReference type="InterPro" id="IPR052891">
    <property type="entry name" value="DNA-3mA_glycosylase"/>
</dbReference>
<dbReference type="Gene3D" id="1.10.340.30">
    <property type="entry name" value="Hypothetical protein, domain 2"/>
    <property type="match status" value="1"/>
</dbReference>
<keyword evidence="2" id="KW-0378">Hydrolase</keyword>